<sequence length="37" mass="4252">MNGKAKYNDNFGKQAEACFLLLTGNSNMYIFNIYRSN</sequence>
<reference evidence="1" key="1">
    <citation type="submission" date="2019-10" db="EMBL/GenBank/DDBJ databases">
        <title>Metagenomic sequencing of thiosulfate-disproportionating enrichment culture.</title>
        <authorList>
            <person name="Umezawa K."/>
            <person name="Kojima H."/>
            <person name="Fukui M."/>
        </authorList>
    </citation>
    <scope>NUCLEOTIDE SEQUENCE</scope>
    <source>
        <strain evidence="1">45J</strain>
    </source>
</reference>
<protein>
    <submittedName>
        <fullName evidence="1">Uncharacterized protein</fullName>
    </submittedName>
</protein>
<name>A0A5J4KU53_9ZZZZ</name>
<accession>A0A5J4KU53</accession>
<evidence type="ECO:0000313" key="1">
    <source>
        <dbReference type="EMBL" id="GER93188.1"/>
    </source>
</evidence>
<organism evidence="1">
    <name type="scientific">hot springs metagenome</name>
    <dbReference type="NCBI Taxonomy" id="433727"/>
    <lineage>
        <taxon>unclassified sequences</taxon>
        <taxon>metagenomes</taxon>
        <taxon>ecological metagenomes</taxon>
    </lineage>
</organism>
<dbReference type="EMBL" id="BLAB01000001">
    <property type="protein sequence ID" value="GER93188.1"/>
    <property type="molecule type" value="Genomic_DNA"/>
</dbReference>
<proteinExistence type="predicted"/>
<dbReference type="AlphaFoldDB" id="A0A5J4KU53"/>
<comment type="caution">
    <text evidence="1">The sequence shown here is derived from an EMBL/GenBank/DDBJ whole genome shotgun (WGS) entry which is preliminary data.</text>
</comment>
<gene>
    <name evidence="1" type="ORF">A45J_0923</name>
</gene>